<evidence type="ECO:0000313" key="3">
    <source>
        <dbReference type="EMBL" id="KAL1224612.1"/>
    </source>
</evidence>
<feature type="domain" description="DUF4216" evidence="2">
    <location>
        <begin position="104"/>
        <end position="177"/>
    </location>
</feature>
<dbReference type="EMBL" id="JBANAX010000050">
    <property type="protein sequence ID" value="KAL1224612.1"/>
    <property type="molecule type" value="Genomic_DNA"/>
</dbReference>
<keyword evidence="4" id="KW-1185">Reference proteome</keyword>
<accession>A0ABD1C554</accession>
<evidence type="ECO:0000259" key="2">
    <source>
        <dbReference type="Pfam" id="PF13952"/>
    </source>
</evidence>
<evidence type="ECO:0000256" key="1">
    <source>
        <dbReference type="SAM" id="MobiDB-lite"/>
    </source>
</evidence>
<dbReference type="AlphaFoldDB" id="A0ABD1C554"/>
<dbReference type="Pfam" id="PF13952">
    <property type="entry name" value="DUF4216"/>
    <property type="match status" value="1"/>
</dbReference>
<feature type="compositionally biased region" description="Acidic residues" evidence="1">
    <location>
        <begin position="228"/>
        <end position="240"/>
    </location>
</feature>
<feature type="region of interest" description="Disordered" evidence="1">
    <location>
        <begin position="228"/>
        <end position="258"/>
    </location>
</feature>
<organism evidence="3 4">
    <name type="scientific">Cardamine amara subsp. amara</name>
    <dbReference type="NCBI Taxonomy" id="228776"/>
    <lineage>
        <taxon>Eukaryota</taxon>
        <taxon>Viridiplantae</taxon>
        <taxon>Streptophyta</taxon>
        <taxon>Embryophyta</taxon>
        <taxon>Tracheophyta</taxon>
        <taxon>Spermatophyta</taxon>
        <taxon>Magnoliopsida</taxon>
        <taxon>eudicotyledons</taxon>
        <taxon>Gunneridae</taxon>
        <taxon>Pentapetalae</taxon>
        <taxon>rosids</taxon>
        <taxon>malvids</taxon>
        <taxon>Brassicales</taxon>
        <taxon>Brassicaceae</taxon>
        <taxon>Cardamineae</taxon>
        <taxon>Cardamine</taxon>
    </lineage>
</organism>
<proteinExistence type="predicted"/>
<comment type="caution">
    <text evidence="3">The sequence shown here is derived from an EMBL/GenBank/DDBJ whole genome shotgun (WGS) entry which is preliminary data.</text>
</comment>
<sequence length="258" mass="29621">MSCMRGFYPDKSEEELQAIKEEDFMPWLKFYVTAGIRSGQTFPTWLTEFVNGPTYIATSYPRYCSRGYAFRIHDERSTRPTADYEISVKSGDDVYYDILQEILEVRYPGMLDLRCIVFKCDWYDPVFGRGVMVNKFGVTSVNTSRRLQYYDPFILASQAEQVCYIRYPRVTRRSDPWVTVTVITPRGRIYGVAAHDPLQPTINVPVEPTCDLALVVDFTQFGVVHSESEEEEGEFFEDSDANIPSEGSSSSDPENDIM</sequence>
<dbReference type="InterPro" id="IPR025312">
    <property type="entry name" value="DUF4216"/>
</dbReference>
<dbReference type="PANTHER" id="PTHR48258">
    <property type="entry name" value="DUF4218 DOMAIN-CONTAINING PROTEIN-RELATED"/>
    <property type="match status" value="1"/>
</dbReference>
<dbReference type="PANTHER" id="PTHR48258:SF3">
    <property type="entry name" value="FK506-BINDING PROTEIN 4-LIKE ISOFORM X1"/>
    <property type="match status" value="1"/>
</dbReference>
<dbReference type="Proteomes" id="UP001558713">
    <property type="component" value="Unassembled WGS sequence"/>
</dbReference>
<reference evidence="3 4" key="1">
    <citation type="submission" date="2024-04" db="EMBL/GenBank/DDBJ databases">
        <title>Genome assembly C_amara_ONT_v2.</title>
        <authorList>
            <person name="Yant L."/>
            <person name="Moore C."/>
            <person name="Slenker M."/>
        </authorList>
    </citation>
    <scope>NUCLEOTIDE SEQUENCE [LARGE SCALE GENOMIC DNA]</scope>
    <source>
        <tissue evidence="3">Leaf</tissue>
    </source>
</reference>
<evidence type="ECO:0000313" key="4">
    <source>
        <dbReference type="Proteomes" id="UP001558713"/>
    </source>
</evidence>
<name>A0ABD1C554_CARAN</name>
<gene>
    <name evidence="3" type="ORF">V5N11_000941</name>
</gene>
<protein>
    <recommendedName>
        <fullName evidence="2">DUF4216 domain-containing protein</fullName>
    </recommendedName>
</protein>